<dbReference type="GO" id="GO:0005524">
    <property type="term" value="F:ATP binding"/>
    <property type="evidence" value="ECO:0007669"/>
    <property type="project" value="UniProtKB-KW"/>
</dbReference>
<keyword evidence="6 9" id="KW-0067">ATP-binding</keyword>
<dbReference type="EMBL" id="CP045798">
    <property type="protein sequence ID" value="QNB48053.1"/>
    <property type="molecule type" value="Genomic_DNA"/>
</dbReference>
<comment type="similarity">
    <text evidence="2">Belongs to the ABC transporter superfamily.</text>
</comment>
<evidence type="ECO:0000256" key="6">
    <source>
        <dbReference type="ARBA" id="ARBA00022840"/>
    </source>
</evidence>
<keyword evidence="3" id="KW-0813">Transport</keyword>
<keyword evidence="4" id="KW-1003">Cell membrane</keyword>
<dbReference type="PANTHER" id="PTHR43297:SF2">
    <property type="entry name" value="DIPEPTIDE TRANSPORT ATP-BINDING PROTEIN DPPD"/>
    <property type="match status" value="1"/>
</dbReference>
<dbReference type="SUPFAM" id="SSF52540">
    <property type="entry name" value="P-loop containing nucleoside triphosphate hydrolases"/>
    <property type="match status" value="1"/>
</dbReference>
<dbReference type="PROSITE" id="PS50893">
    <property type="entry name" value="ABC_TRANSPORTER_2"/>
    <property type="match status" value="1"/>
</dbReference>
<dbReference type="Proteomes" id="UP000515847">
    <property type="component" value="Chromosome"/>
</dbReference>
<dbReference type="GO" id="GO:0015833">
    <property type="term" value="P:peptide transport"/>
    <property type="evidence" value="ECO:0007669"/>
    <property type="project" value="InterPro"/>
</dbReference>
<dbReference type="Pfam" id="PF08352">
    <property type="entry name" value="oligo_HPY"/>
    <property type="match status" value="1"/>
</dbReference>
<evidence type="ECO:0000256" key="1">
    <source>
        <dbReference type="ARBA" id="ARBA00004202"/>
    </source>
</evidence>
<dbReference type="RefSeq" id="WP_034420463.1">
    <property type="nucleotide sequence ID" value="NZ_CP045798.1"/>
</dbReference>
<evidence type="ECO:0000256" key="2">
    <source>
        <dbReference type="ARBA" id="ARBA00005417"/>
    </source>
</evidence>
<dbReference type="SMART" id="SM00382">
    <property type="entry name" value="AAA"/>
    <property type="match status" value="1"/>
</dbReference>
<proteinExistence type="inferred from homology"/>
<dbReference type="KEGG" id="tfr:BR63_18345"/>
<organism evidence="9 10">
    <name type="scientific">Thermanaerosceptrum fracticalcis</name>
    <dbReference type="NCBI Taxonomy" id="1712410"/>
    <lineage>
        <taxon>Bacteria</taxon>
        <taxon>Bacillati</taxon>
        <taxon>Bacillota</taxon>
        <taxon>Clostridia</taxon>
        <taxon>Eubacteriales</taxon>
        <taxon>Peptococcaceae</taxon>
        <taxon>Thermanaerosceptrum</taxon>
    </lineage>
</organism>
<accession>A0A7G6E7J9</accession>
<keyword evidence="7" id="KW-0472">Membrane</keyword>
<dbReference type="InterPro" id="IPR027417">
    <property type="entry name" value="P-loop_NTPase"/>
</dbReference>
<dbReference type="InterPro" id="IPR017871">
    <property type="entry name" value="ABC_transporter-like_CS"/>
</dbReference>
<sequence>MGLAQAAEDKNIILKVQNLSTHFFTREGEVKAVDGVTFRVEKGETLAIVGESGSGKTVTALSMLRLLKSPPGKIISGEVLLNGKDILKMKNHELQKVRGSGIAMVLQEPMSSLNPSHTIGQQIMEAVEINQGLKGEVARKKALEMLELVRIPAPEKRFYNYPHELSGGMKQRVMIAIALSCRPQILIADEPTCSLDVTIQAQIMELMKQLKKEIGTTVILITHDLGVVAEMADRVAVMYAGQMVETADVFELYRNPAHPYTRGIIGSIMDMKGGKRLGVIPGDPPNLLNPPKGCRFYPRCFQVQEICAQKEPVYTNIPGSAGRWVKCHFPLTDEQKHVRTCSNTPV</sequence>
<gene>
    <name evidence="9" type="ORF">BR63_18345</name>
</gene>
<dbReference type="InterPro" id="IPR003439">
    <property type="entry name" value="ABC_transporter-like_ATP-bd"/>
</dbReference>
<dbReference type="CDD" id="cd03257">
    <property type="entry name" value="ABC_NikE_OppD_transporters"/>
    <property type="match status" value="1"/>
</dbReference>
<dbReference type="NCBIfam" id="TIGR01727">
    <property type="entry name" value="oligo_HPY"/>
    <property type="match status" value="1"/>
</dbReference>
<evidence type="ECO:0000256" key="5">
    <source>
        <dbReference type="ARBA" id="ARBA00022741"/>
    </source>
</evidence>
<dbReference type="Gene3D" id="3.40.50.300">
    <property type="entry name" value="P-loop containing nucleotide triphosphate hydrolases"/>
    <property type="match status" value="1"/>
</dbReference>
<protein>
    <submittedName>
        <fullName evidence="9">ATP-binding cassette domain-containing protein</fullName>
    </submittedName>
</protein>
<dbReference type="GO" id="GO:0005886">
    <property type="term" value="C:plasma membrane"/>
    <property type="evidence" value="ECO:0007669"/>
    <property type="project" value="UniProtKB-SubCell"/>
</dbReference>
<dbReference type="PANTHER" id="PTHR43297">
    <property type="entry name" value="OLIGOPEPTIDE TRANSPORT ATP-BINDING PROTEIN APPD"/>
    <property type="match status" value="1"/>
</dbReference>
<dbReference type="InterPro" id="IPR050388">
    <property type="entry name" value="ABC_Ni/Peptide_Import"/>
</dbReference>
<comment type="subcellular location">
    <subcellularLocation>
        <location evidence="1">Cell membrane</location>
        <topology evidence="1">Peripheral membrane protein</topology>
    </subcellularLocation>
</comment>
<dbReference type="Pfam" id="PF00005">
    <property type="entry name" value="ABC_tran"/>
    <property type="match status" value="1"/>
</dbReference>
<dbReference type="FunFam" id="3.40.50.300:FF:000016">
    <property type="entry name" value="Oligopeptide ABC transporter ATP-binding component"/>
    <property type="match status" value="1"/>
</dbReference>
<feature type="domain" description="ABC transporter" evidence="8">
    <location>
        <begin position="14"/>
        <end position="265"/>
    </location>
</feature>
<evidence type="ECO:0000259" key="8">
    <source>
        <dbReference type="PROSITE" id="PS50893"/>
    </source>
</evidence>
<dbReference type="PROSITE" id="PS00211">
    <property type="entry name" value="ABC_TRANSPORTER_1"/>
    <property type="match status" value="1"/>
</dbReference>
<evidence type="ECO:0000313" key="10">
    <source>
        <dbReference type="Proteomes" id="UP000515847"/>
    </source>
</evidence>
<reference evidence="9 10" key="1">
    <citation type="journal article" date="2019" name="Front. Microbiol.">
        <title>Thermoanaerosceptrum fracticalcis gen. nov. sp. nov., a Novel Fumarate-Fermenting Microorganism From a Deep Fractured Carbonate Aquifer of the US Great Basin.</title>
        <authorList>
            <person name="Hamilton-Brehm S.D."/>
            <person name="Stewart L.E."/>
            <person name="Zavarin M."/>
            <person name="Caldwell M."/>
            <person name="Lawson P.A."/>
            <person name="Onstott T.C."/>
            <person name="Grzymski J."/>
            <person name="Neveux I."/>
            <person name="Lollar B.S."/>
            <person name="Russell C.E."/>
            <person name="Moser D.P."/>
        </authorList>
    </citation>
    <scope>NUCLEOTIDE SEQUENCE [LARGE SCALE GENOMIC DNA]</scope>
    <source>
        <strain evidence="9 10">DRI-13</strain>
    </source>
</reference>
<keyword evidence="10" id="KW-1185">Reference proteome</keyword>
<dbReference type="AlphaFoldDB" id="A0A7G6E7J9"/>
<keyword evidence="5" id="KW-0547">Nucleotide-binding</keyword>
<dbReference type="InterPro" id="IPR013563">
    <property type="entry name" value="Oligopep_ABC_C"/>
</dbReference>
<dbReference type="GO" id="GO:0016887">
    <property type="term" value="F:ATP hydrolysis activity"/>
    <property type="evidence" value="ECO:0007669"/>
    <property type="project" value="InterPro"/>
</dbReference>
<dbReference type="InterPro" id="IPR003593">
    <property type="entry name" value="AAA+_ATPase"/>
</dbReference>
<name>A0A7G6E7J9_THEFR</name>
<evidence type="ECO:0000256" key="3">
    <source>
        <dbReference type="ARBA" id="ARBA00022448"/>
    </source>
</evidence>
<evidence type="ECO:0000256" key="7">
    <source>
        <dbReference type="ARBA" id="ARBA00023136"/>
    </source>
</evidence>
<evidence type="ECO:0000256" key="4">
    <source>
        <dbReference type="ARBA" id="ARBA00022475"/>
    </source>
</evidence>
<dbReference type="OrthoDB" id="9779287at2"/>
<evidence type="ECO:0000313" key="9">
    <source>
        <dbReference type="EMBL" id="QNB48053.1"/>
    </source>
</evidence>